<dbReference type="Proteomes" id="UP000051999">
    <property type="component" value="Unassembled WGS sequence"/>
</dbReference>
<dbReference type="InterPro" id="IPR041219">
    <property type="entry name" value="Phage_lysozyme2"/>
</dbReference>
<evidence type="ECO:0000256" key="2">
    <source>
        <dbReference type="SAM" id="Phobius"/>
    </source>
</evidence>
<dbReference type="eggNOG" id="COG3942">
    <property type="taxonomic scope" value="Bacteria"/>
</dbReference>
<dbReference type="PATRIC" id="fig|1114972.6.peg.734"/>
<gene>
    <name evidence="4" type="ORF">FD35_GL000733</name>
</gene>
<evidence type="ECO:0000313" key="4">
    <source>
        <dbReference type="EMBL" id="KRL54030.1"/>
    </source>
</evidence>
<name>A0A0R1RC59_9LACO</name>
<dbReference type="STRING" id="1114972.FD35_GL000733"/>
<dbReference type="eggNOG" id="COG0741">
    <property type="taxonomic scope" value="Bacteria"/>
</dbReference>
<reference evidence="4 5" key="1">
    <citation type="journal article" date="2015" name="Genome Announc.">
        <title>Expanding the biotechnology potential of lactobacilli through comparative genomics of 213 strains and associated genera.</title>
        <authorList>
            <person name="Sun Z."/>
            <person name="Harris H.M."/>
            <person name="McCann A."/>
            <person name="Guo C."/>
            <person name="Argimon S."/>
            <person name="Zhang W."/>
            <person name="Yang X."/>
            <person name="Jeffery I.B."/>
            <person name="Cooney J.C."/>
            <person name="Kagawa T.F."/>
            <person name="Liu W."/>
            <person name="Song Y."/>
            <person name="Salvetti E."/>
            <person name="Wrobel A."/>
            <person name="Rasinkangas P."/>
            <person name="Parkhill J."/>
            <person name="Rea M.C."/>
            <person name="O'Sullivan O."/>
            <person name="Ritari J."/>
            <person name="Douillard F.P."/>
            <person name="Paul Ross R."/>
            <person name="Yang R."/>
            <person name="Briner A.E."/>
            <person name="Felis G.E."/>
            <person name="de Vos W.M."/>
            <person name="Barrangou R."/>
            <person name="Klaenhammer T.R."/>
            <person name="Caufield P.W."/>
            <person name="Cui Y."/>
            <person name="Zhang H."/>
            <person name="O'Toole P.W."/>
        </authorList>
    </citation>
    <scope>NUCLEOTIDE SEQUENCE [LARGE SCALE GENOMIC DNA]</scope>
    <source>
        <strain evidence="4 5">DSM 15814</strain>
    </source>
</reference>
<dbReference type="EMBL" id="AZFF01000012">
    <property type="protein sequence ID" value="KRL54030.1"/>
    <property type="molecule type" value="Genomic_DNA"/>
</dbReference>
<dbReference type="OrthoDB" id="2409959at2"/>
<dbReference type="SUPFAM" id="SSF54001">
    <property type="entry name" value="Cysteine proteinases"/>
    <property type="match status" value="1"/>
</dbReference>
<evidence type="ECO:0000313" key="5">
    <source>
        <dbReference type="Proteomes" id="UP000051999"/>
    </source>
</evidence>
<feature type="compositionally biased region" description="Polar residues" evidence="1">
    <location>
        <begin position="233"/>
        <end position="243"/>
    </location>
</feature>
<keyword evidence="2" id="KW-0812">Transmembrane</keyword>
<dbReference type="Gene3D" id="3.90.1720.10">
    <property type="entry name" value="endopeptidase domain like (from Nostoc punctiforme)"/>
    <property type="match status" value="1"/>
</dbReference>
<dbReference type="RefSeq" id="WP_017262396.1">
    <property type="nucleotide sequence ID" value="NZ_AUAW01000013.1"/>
</dbReference>
<feature type="transmembrane region" description="Helical" evidence="2">
    <location>
        <begin position="29"/>
        <end position="56"/>
    </location>
</feature>
<comment type="caution">
    <text evidence="4">The sequence shown here is derived from an EMBL/GenBank/DDBJ whole genome shotgun (WGS) entry which is preliminary data.</text>
</comment>
<feature type="domain" description="Peptidase C51" evidence="3">
    <location>
        <begin position="274"/>
        <end position="403"/>
    </location>
</feature>
<keyword evidence="2" id="KW-0472">Membrane</keyword>
<proteinExistence type="predicted"/>
<dbReference type="Pfam" id="PF18013">
    <property type="entry name" value="Phage_lysozyme2"/>
    <property type="match status" value="1"/>
</dbReference>
<keyword evidence="5" id="KW-1185">Reference proteome</keyword>
<evidence type="ECO:0000259" key="3">
    <source>
        <dbReference type="PROSITE" id="PS50911"/>
    </source>
</evidence>
<organism evidence="4 5">
    <name type="scientific">Furfurilactobacillus rossiae DSM 15814</name>
    <dbReference type="NCBI Taxonomy" id="1114972"/>
    <lineage>
        <taxon>Bacteria</taxon>
        <taxon>Bacillati</taxon>
        <taxon>Bacillota</taxon>
        <taxon>Bacilli</taxon>
        <taxon>Lactobacillales</taxon>
        <taxon>Lactobacillaceae</taxon>
        <taxon>Furfurilactobacillus</taxon>
    </lineage>
</organism>
<dbReference type="Pfam" id="PF05257">
    <property type="entry name" value="CHAP"/>
    <property type="match status" value="1"/>
</dbReference>
<sequence>MDNDPENDQSSQLAKDATKRISKKWLKRGLAAVFGSSTVFAIVFAVVFAGLLIVMMTISSDDNDCSTDQDNTSVTAGAATSADMNKNAKTVYDYLIKKGATSAGVAAVIGNMQSESGLNPARTQGDVAEGAAVSDTDVGLGLVQWTADRHTALLNAAKAKGVDWKDMSFQLDYLWQEVQKTPSFKKILSSNDIDSATQAWIDDYERPQVRTQPSRQAQAHQWYTKLAGTDPVMTSSFDNATDPTTSTSSDGGQSDQSCEAGGDDSSDPGEAKGDDYPDNLKNATQDSIDDQNGYPNRECTSWSAWCMQSAGVPGNLIHALGNGAQWATSARAEGVQVDHDAKAGTIAQFDGTGSNPYGHVAYVDSVDGDKVKLEEYNWLVGGAPDGKYHTRTIPVSQVSNFIHFKRTKQGDK</sequence>
<dbReference type="InterPro" id="IPR007921">
    <property type="entry name" value="CHAP_dom"/>
</dbReference>
<dbReference type="InterPro" id="IPR038765">
    <property type="entry name" value="Papain-like_cys_pep_sf"/>
</dbReference>
<dbReference type="Gene3D" id="1.10.530.10">
    <property type="match status" value="1"/>
</dbReference>
<dbReference type="AlphaFoldDB" id="A0A0R1RC59"/>
<feature type="compositionally biased region" description="Low complexity" evidence="1">
    <location>
        <begin position="244"/>
        <end position="257"/>
    </location>
</feature>
<evidence type="ECO:0000256" key="1">
    <source>
        <dbReference type="SAM" id="MobiDB-lite"/>
    </source>
</evidence>
<keyword evidence="2" id="KW-1133">Transmembrane helix</keyword>
<dbReference type="PROSITE" id="PS50911">
    <property type="entry name" value="CHAP"/>
    <property type="match status" value="1"/>
</dbReference>
<protein>
    <recommendedName>
        <fullName evidence="3">Peptidase C51 domain-containing protein</fullName>
    </recommendedName>
</protein>
<feature type="region of interest" description="Disordered" evidence="1">
    <location>
        <begin position="233"/>
        <end position="294"/>
    </location>
</feature>
<accession>A0A0R1RC59</accession>